<reference evidence="1" key="1">
    <citation type="submission" date="2021-06" db="EMBL/GenBank/DDBJ databases">
        <title>Collection of gut derived symbiotic bacterial strains cultured from healthy donors.</title>
        <authorList>
            <person name="Lin H."/>
            <person name="Littmann E."/>
            <person name="Pamer E.G."/>
        </authorList>
    </citation>
    <scope>NUCLEOTIDE SEQUENCE</scope>
    <source>
        <strain evidence="1">MSK.5.10</strain>
    </source>
</reference>
<dbReference type="RefSeq" id="WP_117596143.1">
    <property type="nucleotide sequence ID" value="NZ_DAWDYP010000004.1"/>
</dbReference>
<evidence type="ECO:0000313" key="2">
    <source>
        <dbReference type="Proteomes" id="UP000777173"/>
    </source>
</evidence>
<proteinExistence type="predicted"/>
<gene>
    <name evidence="1" type="ORF">KSU80_03580</name>
</gene>
<keyword evidence="1" id="KW-0067">ATP-binding</keyword>
<organism evidence="1 2">
    <name type="scientific">Phocaeicola dorei</name>
    <dbReference type="NCBI Taxonomy" id="357276"/>
    <lineage>
        <taxon>Bacteria</taxon>
        <taxon>Pseudomonadati</taxon>
        <taxon>Bacteroidota</taxon>
        <taxon>Bacteroidia</taxon>
        <taxon>Bacteroidales</taxon>
        <taxon>Bacteroidaceae</taxon>
        <taxon>Phocaeicola</taxon>
    </lineage>
</organism>
<dbReference type="AlphaFoldDB" id="A0AB35C3K8"/>
<comment type="caution">
    <text evidence="1">The sequence shown here is derived from an EMBL/GenBank/DDBJ whole genome shotgun (WGS) entry which is preliminary data.</text>
</comment>
<sequence>MWEKIRAWTINGKLIPTRLAILWGRYVEFHILPYSYAEYLQLMQQPAGRASYWAYLQKGGLPELYNLPTVESEKQYVASVKDMILLRDISPFVI</sequence>
<dbReference type="EMBL" id="JAHOAX010000002">
    <property type="protein sequence ID" value="MBV3122268.1"/>
    <property type="molecule type" value="Genomic_DNA"/>
</dbReference>
<keyword evidence="1" id="KW-0547">Nucleotide-binding</keyword>
<accession>A0AB35C3K8</accession>
<evidence type="ECO:0000313" key="1">
    <source>
        <dbReference type="EMBL" id="MBV3122268.1"/>
    </source>
</evidence>
<dbReference type="GO" id="GO:0005524">
    <property type="term" value="F:ATP binding"/>
    <property type="evidence" value="ECO:0007669"/>
    <property type="project" value="UniProtKB-KW"/>
</dbReference>
<protein>
    <submittedName>
        <fullName evidence="1">ATP-binding protein</fullName>
    </submittedName>
</protein>
<dbReference type="Proteomes" id="UP000777173">
    <property type="component" value="Unassembled WGS sequence"/>
</dbReference>
<name>A0AB35C3K8_9BACT</name>